<dbReference type="STRING" id="188477.A0A433SX31"/>
<gene>
    <name evidence="1" type="ORF">EGW08_018366</name>
</gene>
<name>A0A433SX31_ELYCH</name>
<accession>A0A433SX31</accession>
<organism evidence="1 2">
    <name type="scientific">Elysia chlorotica</name>
    <name type="common">Eastern emerald elysia</name>
    <name type="synonym">Sea slug</name>
    <dbReference type="NCBI Taxonomy" id="188477"/>
    <lineage>
        <taxon>Eukaryota</taxon>
        <taxon>Metazoa</taxon>
        <taxon>Spiralia</taxon>
        <taxon>Lophotrochozoa</taxon>
        <taxon>Mollusca</taxon>
        <taxon>Gastropoda</taxon>
        <taxon>Heterobranchia</taxon>
        <taxon>Euthyneura</taxon>
        <taxon>Panpulmonata</taxon>
        <taxon>Sacoglossa</taxon>
        <taxon>Placobranchoidea</taxon>
        <taxon>Plakobranchidae</taxon>
        <taxon>Elysia</taxon>
    </lineage>
</organism>
<dbReference type="EMBL" id="RQTK01000892">
    <property type="protein sequence ID" value="RUS73864.1"/>
    <property type="molecule type" value="Genomic_DNA"/>
</dbReference>
<evidence type="ECO:0000313" key="1">
    <source>
        <dbReference type="EMBL" id="RUS73864.1"/>
    </source>
</evidence>
<dbReference type="AlphaFoldDB" id="A0A433SX31"/>
<evidence type="ECO:0000313" key="2">
    <source>
        <dbReference type="Proteomes" id="UP000271974"/>
    </source>
</evidence>
<keyword evidence="2" id="KW-1185">Reference proteome</keyword>
<reference evidence="1 2" key="1">
    <citation type="submission" date="2019-01" db="EMBL/GenBank/DDBJ databases">
        <title>A draft genome assembly of the solar-powered sea slug Elysia chlorotica.</title>
        <authorList>
            <person name="Cai H."/>
            <person name="Li Q."/>
            <person name="Fang X."/>
            <person name="Li J."/>
            <person name="Curtis N.E."/>
            <person name="Altenburger A."/>
            <person name="Shibata T."/>
            <person name="Feng M."/>
            <person name="Maeda T."/>
            <person name="Schwartz J.A."/>
            <person name="Shigenobu S."/>
            <person name="Lundholm N."/>
            <person name="Nishiyama T."/>
            <person name="Yang H."/>
            <person name="Hasebe M."/>
            <person name="Li S."/>
            <person name="Pierce S.K."/>
            <person name="Wang J."/>
        </authorList>
    </citation>
    <scope>NUCLEOTIDE SEQUENCE [LARGE SCALE GENOMIC DNA]</scope>
    <source>
        <strain evidence="1">EC2010</strain>
        <tissue evidence="1">Whole organism of an adult</tissue>
    </source>
</reference>
<proteinExistence type="predicted"/>
<dbReference type="Proteomes" id="UP000271974">
    <property type="component" value="Unassembled WGS sequence"/>
</dbReference>
<protein>
    <submittedName>
        <fullName evidence="1">Uncharacterized protein</fullName>
    </submittedName>
</protein>
<sequence length="225" mass="25489">MILVPGPCYPATHNQMFICGPYETVLTKSSHSQHDLSTWTMESSNSQHDPRYLFCAPFYPVTLNQMFIFGPFDSGLFNFWVNPEPMILFQLSTSLAATEINPQAQLQAQQDFGMDGRGDEQVPNEQMLETIAIMIVYLDVSNKQSDKFIETLQFREETNDNASNDSTSDTIFLSLSQNLNAHGIWHCCYDCSTCQSLKVNADPLGCKDKWDQAVNRERIYGGQQT</sequence>
<comment type="caution">
    <text evidence="1">The sequence shown here is derived from an EMBL/GenBank/DDBJ whole genome shotgun (WGS) entry which is preliminary data.</text>
</comment>